<comment type="similarity">
    <text evidence="1">Belongs to the ATP-dependent AMP-binding enzyme family.</text>
</comment>
<dbReference type="AlphaFoldDB" id="C3YIT6"/>
<dbReference type="GO" id="GO:0016874">
    <property type="term" value="F:ligase activity"/>
    <property type="evidence" value="ECO:0007669"/>
    <property type="project" value="UniProtKB-KW"/>
</dbReference>
<dbReference type="eggNOG" id="KOG1177">
    <property type="taxonomic scope" value="Eukaryota"/>
</dbReference>
<evidence type="ECO:0000313" key="4">
    <source>
        <dbReference type="EMBL" id="EEN59810.1"/>
    </source>
</evidence>
<dbReference type="PANTHER" id="PTHR43201:SF5">
    <property type="entry name" value="MEDIUM-CHAIN ACYL-COA LIGASE ACSF2, MITOCHONDRIAL"/>
    <property type="match status" value="1"/>
</dbReference>
<dbReference type="EMBL" id="GG666516">
    <property type="protein sequence ID" value="EEN59810.1"/>
    <property type="molecule type" value="Genomic_DNA"/>
</dbReference>
<dbReference type="InParanoid" id="C3YIT6"/>
<evidence type="ECO:0000256" key="1">
    <source>
        <dbReference type="ARBA" id="ARBA00006432"/>
    </source>
</evidence>
<feature type="coiled-coil region" evidence="3">
    <location>
        <begin position="127"/>
        <end position="175"/>
    </location>
</feature>
<keyword evidence="2" id="KW-0436">Ligase</keyword>
<organism>
    <name type="scientific">Branchiostoma floridae</name>
    <name type="common">Florida lancelet</name>
    <name type="synonym">Amphioxus</name>
    <dbReference type="NCBI Taxonomy" id="7739"/>
    <lineage>
        <taxon>Eukaryota</taxon>
        <taxon>Metazoa</taxon>
        <taxon>Chordata</taxon>
        <taxon>Cephalochordata</taxon>
        <taxon>Leptocardii</taxon>
        <taxon>Amphioxiformes</taxon>
        <taxon>Branchiostomatidae</taxon>
        <taxon>Branchiostoma</taxon>
    </lineage>
</organism>
<evidence type="ECO:0000256" key="2">
    <source>
        <dbReference type="ARBA" id="ARBA00022598"/>
    </source>
</evidence>
<dbReference type="Gene3D" id="3.30.300.30">
    <property type="match status" value="1"/>
</dbReference>
<keyword evidence="3" id="KW-0175">Coiled coil</keyword>
<dbReference type="PANTHER" id="PTHR43201">
    <property type="entry name" value="ACYL-COA SYNTHETASE"/>
    <property type="match status" value="1"/>
</dbReference>
<evidence type="ECO:0000256" key="3">
    <source>
        <dbReference type="SAM" id="Coils"/>
    </source>
</evidence>
<accession>C3YIT6</accession>
<dbReference type="InterPro" id="IPR045851">
    <property type="entry name" value="AMP-bd_C_sf"/>
</dbReference>
<proteinExistence type="inferred from homology"/>
<sequence length="348" mass="39399">MDVLYRDVAVLDEQGYRRIVGRIKDMIIRGGENIYPREIGEFLHTHPKVKDVQDVDALIRLLDEITPGTDDGRNVPPSFAPEVGTEGGTLSGEIVESAQTELQARPPNSISCWESTTTVCCEHREEIDRLKKEVEDAKSREEQMAASLKDERAENEELKEVVEALKDENSRIKRKNLMLSTSANQVPFRQAWKTQRPIHHQCTNKLTKKRSMHMNLMKAGMLNGECELKTPRYANLHHSLPMPFPHPISLLPNSTNLHPNSTNLYPKLHPNLHPNSTNLHPNSTNLLPKLHPNLPPNSTNLYPNNHRNSTHLQSRGTQMHSCSTSLPHKLFQHLGPNSPQCSSTIQVH</sequence>
<reference evidence="4" key="1">
    <citation type="journal article" date="2008" name="Nature">
        <title>The amphioxus genome and the evolution of the chordate karyotype.</title>
        <authorList>
            <consortium name="US DOE Joint Genome Institute (JGI-PGF)"/>
            <person name="Putnam N.H."/>
            <person name="Butts T."/>
            <person name="Ferrier D.E.K."/>
            <person name="Furlong R.F."/>
            <person name="Hellsten U."/>
            <person name="Kawashima T."/>
            <person name="Robinson-Rechavi M."/>
            <person name="Shoguchi E."/>
            <person name="Terry A."/>
            <person name="Yu J.-K."/>
            <person name="Benito-Gutierrez E.L."/>
            <person name="Dubchak I."/>
            <person name="Garcia-Fernandez J."/>
            <person name="Gibson-Brown J.J."/>
            <person name="Grigoriev I.V."/>
            <person name="Horton A.C."/>
            <person name="de Jong P.J."/>
            <person name="Jurka J."/>
            <person name="Kapitonov V.V."/>
            <person name="Kohara Y."/>
            <person name="Kuroki Y."/>
            <person name="Lindquist E."/>
            <person name="Lucas S."/>
            <person name="Osoegawa K."/>
            <person name="Pennacchio L.A."/>
            <person name="Salamov A.A."/>
            <person name="Satou Y."/>
            <person name="Sauka-Spengler T."/>
            <person name="Schmutz J."/>
            <person name="Shin-I T."/>
            <person name="Toyoda A."/>
            <person name="Bronner-Fraser M."/>
            <person name="Fujiyama A."/>
            <person name="Holland L.Z."/>
            <person name="Holland P.W.H."/>
            <person name="Satoh N."/>
            <person name="Rokhsar D.S."/>
        </authorList>
    </citation>
    <scope>NUCLEOTIDE SEQUENCE [LARGE SCALE GENOMIC DNA]</scope>
    <source>
        <strain evidence="4">S238N-H82</strain>
        <tissue evidence="4">Testes</tissue>
    </source>
</reference>
<dbReference type="CDD" id="cd14686">
    <property type="entry name" value="bZIP"/>
    <property type="match status" value="1"/>
</dbReference>
<protein>
    <submittedName>
        <fullName evidence="4">Uncharacterized protein</fullName>
    </submittedName>
</protein>
<gene>
    <name evidence="4" type="ORF">BRAFLDRAFT_86630</name>
</gene>
<dbReference type="STRING" id="7739.C3YIT6"/>
<name>C3YIT6_BRAFL</name>
<dbReference type="SUPFAM" id="SSF56801">
    <property type="entry name" value="Acetyl-CoA synthetase-like"/>
    <property type="match status" value="1"/>
</dbReference>